<proteinExistence type="predicted"/>
<sequence>MFTLLARLLAPARTKAPSPKRRSTNTCCCLFCPSRQACEERRPCGISAAVALRSRCASGFRVSPTAPAFRHWPQPLDVAVHVLSDLSRLQVARAERIDDVALLWRWRRALPLKAGLLRVFARRRGRVCVRVRCGGVCAGTMPHGSGGDDLASSDEIKVFKDEGEEEKRSSENLTDLKSSLVTEGEEVSAAVAAARTSACLAASCHADFGVSRLQQDASTTRGLTPTSGLCRFLQEKIVGLPGQATSGYASPKPTRSDAFGSLFGEW</sequence>
<name>A0ACB7TT83_HYAAI</name>
<reference evidence="1" key="1">
    <citation type="submission" date="2020-05" db="EMBL/GenBank/DDBJ databases">
        <title>Large-scale comparative analyses of tick genomes elucidate their genetic diversity and vector capacities.</title>
        <authorList>
            <person name="Jia N."/>
            <person name="Wang J."/>
            <person name="Shi W."/>
            <person name="Du L."/>
            <person name="Sun Y."/>
            <person name="Zhan W."/>
            <person name="Jiang J."/>
            <person name="Wang Q."/>
            <person name="Zhang B."/>
            <person name="Ji P."/>
            <person name="Sakyi L.B."/>
            <person name="Cui X."/>
            <person name="Yuan T."/>
            <person name="Jiang B."/>
            <person name="Yang W."/>
            <person name="Lam T.T.-Y."/>
            <person name="Chang Q."/>
            <person name="Ding S."/>
            <person name="Wang X."/>
            <person name="Zhu J."/>
            <person name="Ruan X."/>
            <person name="Zhao L."/>
            <person name="Wei J."/>
            <person name="Que T."/>
            <person name="Du C."/>
            <person name="Cheng J."/>
            <person name="Dai P."/>
            <person name="Han X."/>
            <person name="Huang E."/>
            <person name="Gao Y."/>
            <person name="Liu J."/>
            <person name="Shao H."/>
            <person name="Ye R."/>
            <person name="Li L."/>
            <person name="Wei W."/>
            <person name="Wang X."/>
            <person name="Wang C."/>
            <person name="Yang T."/>
            <person name="Huo Q."/>
            <person name="Li W."/>
            <person name="Guo W."/>
            <person name="Chen H."/>
            <person name="Zhou L."/>
            <person name="Ni X."/>
            <person name="Tian J."/>
            <person name="Zhou Y."/>
            <person name="Sheng Y."/>
            <person name="Liu T."/>
            <person name="Pan Y."/>
            <person name="Xia L."/>
            <person name="Li J."/>
            <person name="Zhao F."/>
            <person name="Cao W."/>
        </authorList>
    </citation>
    <scope>NUCLEOTIDE SEQUENCE</scope>
    <source>
        <strain evidence="1">Hyas-2018</strain>
    </source>
</reference>
<protein>
    <submittedName>
        <fullName evidence="1">Uncharacterized protein</fullName>
    </submittedName>
</protein>
<accession>A0ACB7TT83</accession>
<comment type="caution">
    <text evidence="1">The sequence shown here is derived from an EMBL/GenBank/DDBJ whole genome shotgun (WGS) entry which is preliminary data.</text>
</comment>
<dbReference type="EMBL" id="CM023481">
    <property type="protein sequence ID" value="KAH6948637.1"/>
    <property type="molecule type" value="Genomic_DNA"/>
</dbReference>
<keyword evidence="2" id="KW-1185">Reference proteome</keyword>
<dbReference type="Proteomes" id="UP000821845">
    <property type="component" value="Chromosome 1"/>
</dbReference>
<evidence type="ECO:0000313" key="2">
    <source>
        <dbReference type="Proteomes" id="UP000821845"/>
    </source>
</evidence>
<gene>
    <name evidence="1" type="ORF">HPB50_025586</name>
</gene>
<organism evidence="1 2">
    <name type="scientific">Hyalomma asiaticum</name>
    <name type="common">Tick</name>
    <dbReference type="NCBI Taxonomy" id="266040"/>
    <lineage>
        <taxon>Eukaryota</taxon>
        <taxon>Metazoa</taxon>
        <taxon>Ecdysozoa</taxon>
        <taxon>Arthropoda</taxon>
        <taxon>Chelicerata</taxon>
        <taxon>Arachnida</taxon>
        <taxon>Acari</taxon>
        <taxon>Parasitiformes</taxon>
        <taxon>Ixodida</taxon>
        <taxon>Ixodoidea</taxon>
        <taxon>Ixodidae</taxon>
        <taxon>Hyalomminae</taxon>
        <taxon>Hyalomma</taxon>
    </lineage>
</organism>
<evidence type="ECO:0000313" key="1">
    <source>
        <dbReference type="EMBL" id="KAH6948637.1"/>
    </source>
</evidence>